<evidence type="ECO:0000313" key="2">
    <source>
        <dbReference type="Proteomes" id="UP000187406"/>
    </source>
</evidence>
<gene>
    <name evidence="1" type="ORF">CFOL_v3_14400</name>
</gene>
<name>A0A1Q3BSM7_CEPFO</name>
<protein>
    <submittedName>
        <fullName evidence="1">Uncharacterized protein</fullName>
    </submittedName>
</protein>
<keyword evidence="2" id="KW-1185">Reference proteome</keyword>
<reference evidence="2" key="1">
    <citation type="submission" date="2016-04" db="EMBL/GenBank/DDBJ databases">
        <title>Cephalotus genome sequencing.</title>
        <authorList>
            <person name="Fukushima K."/>
            <person name="Hasebe M."/>
            <person name="Fang X."/>
        </authorList>
    </citation>
    <scope>NUCLEOTIDE SEQUENCE [LARGE SCALE GENOMIC DNA]</scope>
    <source>
        <strain evidence="2">cv. St1</strain>
    </source>
</reference>
<sequence>MFFSKNKVLGILDLNRWSLQVCNARHKICIVPNFVCTDFFCAGVVHWPVEWGIGCYLVLVLEYTTSISQVLDYYSDVNGLGSYMWEISFPQPSSAEISAFYRILCA</sequence>
<dbReference type="InParanoid" id="A0A1Q3BSM7"/>
<organism evidence="1 2">
    <name type="scientific">Cephalotus follicularis</name>
    <name type="common">Albany pitcher plant</name>
    <dbReference type="NCBI Taxonomy" id="3775"/>
    <lineage>
        <taxon>Eukaryota</taxon>
        <taxon>Viridiplantae</taxon>
        <taxon>Streptophyta</taxon>
        <taxon>Embryophyta</taxon>
        <taxon>Tracheophyta</taxon>
        <taxon>Spermatophyta</taxon>
        <taxon>Magnoliopsida</taxon>
        <taxon>eudicotyledons</taxon>
        <taxon>Gunneridae</taxon>
        <taxon>Pentapetalae</taxon>
        <taxon>rosids</taxon>
        <taxon>fabids</taxon>
        <taxon>Oxalidales</taxon>
        <taxon>Cephalotaceae</taxon>
        <taxon>Cephalotus</taxon>
    </lineage>
</organism>
<dbReference type="EMBL" id="BDDD01000851">
    <property type="protein sequence ID" value="GAV70902.1"/>
    <property type="molecule type" value="Genomic_DNA"/>
</dbReference>
<proteinExistence type="predicted"/>
<dbReference type="Proteomes" id="UP000187406">
    <property type="component" value="Unassembled WGS sequence"/>
</dbReference>
<comment type="caution">
    <text evidence="1">The sequence shown here is derived from an EMBL/GenBank/DDBJ whole genome shotgun (WGS) entry which is preliminary data.</text>
</comment>
<evidence type="ECO:0000313" key="1">
    <source>
        <dbReference type="EMBL" id="GAV70902.1"/>
    </source>
</evidence>
<dbReference type="AlphaFoldDB" id="A0A1Q3BSM7"/>
<accession>A0A1Q3BSM7</accession>